<dbReference type="Proteomes" id="UP000824540">
    <property type="component" value="Unassembled WGS sequence"/>
</dbReference>
<proteinExistence type="predicted"/>
<dbReference type="AlphaFoldDB" id="A0A8T2PR28"/>
<feature type="compositionally biased region" description="Basic and acidic residues" evidence="1">
    <location>
        <begin position="215"/>
        <end position="232"/>
    </location>
</feature>
<evidence type="ECO:0000313" key="3">
    <source>
        <dbReference type="Proteomes" id="UP000824540"/>
    </source>
</evidence>
<feature type="region of interest" description="Disordered" evidence="1">
    <location>
        <begin position="275"/>
        <end position="300"/>
    </location>
</feature>
<gene>
    <name evidence="2" type="ORF">JZ751_011966</name>
</gene>
<evidence type="ECO:0000313" key="2">
    <source>
        <dbReference type="EMBL" id="KAG9353842.1"/>
    </source>
</evidence>
<evidence type="ECO:0000256" key="1">
    <source>
        <dbReference type="SAM" id="MobiDB-lite"/>
    </source>
</evidence>
<reference evidence="2" key="1">
    <citation type="thesis" date="2021" institute="BYU ScholarsArchive" country="Provo, UT, USA">
        <title>Applications of and Algorithms for Genome Assembly and Genomic Analyses with an Emphasis on Marine Teleosts.</title>
        <authorList>
            <person name="Pickett B.D."/>
        </authorList>
    </citation>
    <scope>NUCLEOTIDE SEQUENCE</scope>
    <source>
        <strain evidence="2">HI-2016</strain>
    </source>
</reference>
<keyword evidence="3" id="KW-1185">Reference proteome</keyword>
<comment type="caution">
    <text evidence="2">The sequence shown here is derived from an EMBL/GenBank/DDBJ whole genome shotgun (WGS) entry which is preliminary data.</text>
</comment>
<feature type="region of interest" description="Disordered" evidence="1">
    <location>
        <begin position="141"/>
        <end position="232"/>
    </location>
</feature>
<organism evidence="2 3">
    <name type="scientific">Albula glossodonta</name>
    <name type="common">roundjaw bonefish</name>
    <dbReference type="NCBI Taxonomy" id="121402"/>
    <lineage>
        <taxon>Eukaryota</taxon>
        <taxon>Metazoa</taxon>
        <taxon>Chordata</taxon>
        <taxon>Craniata</taxon>
        <taxon>Vertebrata</taxon>
        <taxon>Euteleostomi</taxon>
        <taxon>Actinopterygii</taxon>
        <taxon>Neopterygii</taxon>
        <taxon>Teleostei</taxon>
        <taxon>Albuliformes</taxon>
        <taxon>Albulidae</taxon>
        <taxon>Albula</taxon>
    </lineage>
</organism>
<accession>A0A8T2PR28</accession>
<dbReference type="OrthoDB" id="4330at2759"/>
<dbReference type="EMBL" id="JAFBMS010000003">
    <property type="protein sequence ID" value="KAG9353842.1"/>
    <property type="molecule type" value="Genomic_DNA"/>
</dbReference>
<protein>
    <submittedName>
        <fullName evidence="2">Uncharacterized protein</fullName>
    </submittedName>
</protein>
<sequence>MAASLLKVCCGQLPVTTGRSGSKLILGACRIQWNQQGPKRFLSSGSGWRRLSAASVGLAGRMRPLPILLATGGGYMGYDQYGRYRDRQLESMGIEVPPRIASETQLSYSAVICCSWHKGPGQLDPHALAGHSCPSPPFHGCPSTHGSVEEQSRPPQPPTPKRQLLIPSNKRAQKPPEQRRRGNQYEGLSAKAHVTSGAALRAGPEQRRGTPLCVCERERDTHTQRGSDDHVSEEPAAVAAEFGEMVRCCRSLHSPPSCYNLHRVRADVRRLRPLGSRATGEQGGSVGGGHNALGAPSPSHRTRFRYSFHIAA</sequence>
<name>A0A8T2PR28_9TELE</name>
<feature type="compositionally biased region" description="Gly residues" evidence="1">
    <location>
        <begin position="281"/>
        <end position="291"/>
    </location>
</feature>